<sequence length="293" mass="33264">MASTAFLLLESLFLTGENDLFLRGAGGGAFLLWNAHTWLSHHFIAWGLLVLAGLEILACLVFAFGRLRRVPSIPMRGKHLDTLDTRDLGFIAFNKLATTLFSYHLLRFLWLSKGPAQVAWRVEEMTWQNTCLALPLLFVVYDFAYTLFHRALHHRALYKHIHKHHHRQKAPSRGNTDAVNVHPVEFVAGEYNHLAAIYLVSRFLLPVHALTALAFIVLGGFLASLNHTRFDIQTPGVLSSVYQVRFHDVHHWFPESNYGQYLMLWDYVFGSFKPYPEVKGAASGGGRGGRKKE</sequence>
<feature type="transmembrane region" description="Helical" evidence="5">
    <location>
        <begin position="126"/>
        <end position="148"/>
    </location>
</feature>
<evidence type="ECO:0000313" key="8">
    <source>
        <dbReference type="Proteomes" id="UP000355283"/>
    </source>
</evidence>
<dbReference type="GO" id="GO:0016020">
    <property type="term" value="C:membrane"/>
    <property type="evidence" value="ECO:0007669"/>
    <property type="project" value="UniProtKB-SubCell"/>
</dbReference>
<keyword evidence="2 5" id="KW-0812">Transmembrane</keyword>
<gene>
    <name evidence="7" type="ORF">NSK_005364</name>
</gene>
<keyword evidence="8" id="KW-1185">Reference proteome</keyword>
<dbReference type="Proteomes" id="UP000355283">
    <property type="component" value="Unassembled WGS sequence"/>
</dbReference>
<evidence type="ECO:0000259" key="6">
    <source>
        <dbReference type="Pfam" id="PF04116"/>
    </source>
</evidence>
<evidence type="ECO:0000313" key="7">
    <source>
        <dbReference type="EMBL" id="TFJ83300.1"/>
    </source>
</evidence>
<evidence type="ECO:0000256" key="1">
    <source>
        <dbReference type="ARBA" id="ARBA00004370"/>
    </source>
</evidence>
<dbReference type="Pfam" id="PF04116">
    <property type="entry name" value="FA_hydroxylase"/>
    <property type="match status" value="1"/>
</dbReference>
<name>A0A4D9CVT2_9STRA</name>
<keyword evidence="4 5" id="KW-0472">Membrane</keyword>
<dbReference type="PANTHER" id="PTHR11863">
    <property type="entry name" value="STEROL DESATURASE"/>
    <property type="match status" value="1"/>
</dbReference>
<evidence type="ECO:0000256" key="2">
    <source>
        <dbReference type="ARBA" id="ARBA00022692"/>
    </source>
</evidence>
<dbReference type="OrthoDB" id="408954at2759"/>
<feature type="domain" description="Fatty acid hydroxylase" evidence="6">
    <location>
        <begin position="136"/>
        <end position="271"/>
    </location>
</feature>
<proteinExistence type="predicted"/>
<organism evidence="7 8">
    <name type="scientific">Nannochloropsis salina CCMP1776</name>
    <dbReference type="NCBI Taxonomy" id="1027361"/>
    <lineage>
        <taxon>Eukaryota</taxon>
        <taxon>Sar</taxon>
        <taxon>Stramenopiles</taxon>
        <taxon>Ochrophyta</taxon>
        <taxon>Eustigmatophyceae</taxon>
        <taxon>Eustigmatales</taxon>
        <taxon>Monodopsidaceae</taxon>
        <taxon>Microchloropsis</taxon>
        <taxon>Microchloropsis salina</taxon>
    </lineage>
</organism>
<dbReference type="EMBL" id="SDOX01000047">
    <property type="protein sequence ID" value="TFJ83300.1"/>
    <property type="molecule type" value="Genomic_DNA"/>
</dbReference>
<accession>A0A4D9CVT2</accession>
<comment type="subcellular location">
    <subcellularLocation>
        <location evidence="1">Membrane</location>
    </subcellularLocation>
</comment>
<dbReference type="GO" id="GO:0016491">
    <property type="term" value="F:oxidoreductase activity"/>
    <property type="evidence" value="ECO:0007669"/>
    <property type="project" value="InterPro"/>
</dbReference>
<evidence type="ECO:0000256" key="4">
    <source>
        <dbReference type="ARBA" id="ARBA00023136"/>
    </source>
</evidence>
<evidence type="ECO:0000256" key="5">
    <source>
        <dbReference type="SAM" id="Phobius"/>
    </source>
</evidence>
<dbReference type="InterPro" id="IPR050307">
    <property type="entry name" value="Sterol_Desaturase_Related"/>
</dbReference>
<dbReference type="InterPro" id="IPR006694">
    <property type="entry name" value="Fatty_acid_hydroxylase"/>
</dbReference>
<evidence type="ECO:0000256" key="3">
    <source>
        <dbReference type="ARBA" id="ARBA00022989"/>
    </source>
</evidence>
<comment type="caution">
    <text evidence="7">The sequence shown here is derived from an EMBL/GenBank/DDBJ whole genome shotgun (WGS) entry which is preliminary data.</text>
</comment>
<dbReference type="AlphaFoldDB" id="A0A4D9CVT2"/>
<protein>
    <recommendedName>
        <fullName evidence="6">Fatty acid hydroxylase domain-containing protein</fullName>
    </recommendedName>
</protein>
<dbReference type="GO" id="GO:0008610">
    <property type="term" value="P:lipid biosynthetic process"/>
    <property type="evidence" value="ECO:0007669"/>
    <property type="project" value="InterPro"/>
</dbReference>
<keyword evidence="3 5" id="KW-1133">Transmembrane helix</keyword>
<feature type="transmembrane region" description="Helical" evidence="5">
    <location>
        <begin position="43"/>
        <end position="67"/>
    </location>
</feature>
<feature type="transmembrane region" description="Helical" evidence="5">
    <location>
        <begin position="88"/>
        <end position="106"/>
    </location>
</feature>
<feature type="transmembrane region" description="Helical" evidence="5">
    <location>
        <begin position="203"/>
        <end position="225"/>
    </location>
</feature>
<reference evidence="7 8" key="1">
    <citation type="submission" date="2019-01" db="EMBL/GenBank/DDBJ databases">
        <title>Nuclear Genome Assembly of the Microalgal Biofuel strain Nannochloropsis salina CCMP1776.</title>
        <authorList>
            <person name="Hovde B."/>
        </authorList>
    </citation>
    <scope>NUCLEOTIDE SEQUENCE [LARGE SCALE GENOMIC DNA]</scope>
    <source>
        <strain evidence="7 8">CCMP1776</strain>
    </source>
</reference>
<dbReference type="GO" id="GO:0005506">
    <property type="term" value="F:iron ion binding"/>
    <property type="evidence" value="ECO:0007669"/>
    <property type="project" value="InterPro"/>
</dbReference>